<dbReference type="AlphaFoldDB" id="A0A1V8SWY8"/>
<dbReference type="CDD" id="cd13970">
    <property type="entry name" value="ABC1_ADCK3"/>
    <property type="match status" value="1"/>
</dbReference>
<keyword evidence="2" id="KW-0808">Transferase</keyword>
<comment type="similarity">
    <text evidence="1">Belongs to the protein kinase superfamily. ADCK protein kinase family.</text>
</comment>
<comment type="caution">
    <text evidence="7">The sequence shown here is derived from an EMBL/GenBank/DDBJ whole genome shotgun (WGS) entry which is preliminary data.</text>
</comment>
<feature type="region of interest" description="Disordered" evidence="5">
    <location>
        <begin position="250"/>
        <end position="312"/>
    </location>
</feature>
<dbReference type="GO" id="GO:0005524">
    <property type="term" value="F:ATP binding"/>
    <property type="evidence" value="ECO:0007669"/>
    <property type="project" value="UniProtKB-KW"/>
</dbReference>
<evidence type="ECO:0000256" key="2">
    <source>
        <dbReference type="ARBA" id="ARBA00022679"/>
    </source>
</evidence>
<evidence type="ECO:0000313" key="7">
    <source>
        <dbReference type="EMBL" id="OQO03599.1"/>
    </source>
</evidence>
<evidence type="ECO:0000256" key="3">
    <source>
        <dbReference type="ARBA" id="ARBA00022741"/>
    </source>
</evidence>
<reference evidence="8" key="1">
    <citation type="submission" date="2017-03" db="EMBL/GenBank/DDBJ databases">
        <title>Genomes of endolithic fungi from Antarctica.</title>
        <authorList>
            <person name="Coleine C."/>
            <person name="Masonjones S."/>
            <person name="Stajich J.E."/>
        </authorList>
    </citation>
    <scope>NUCLEOTIDE SEQUENCE [LARGE SCALE GENOMIC DNA]</scope>
    <source>
        <strain evidence="8">CCFEE 5527</strain>
    </source>
</reference>
<dbReference type="GO" id="GO:0006744">
    <property type="term" value="P:ubiquinone biosynthetic process"/>
    <property type="evidence" value="ECO:0007669"/>
    <property type="project" value="TreeGrafter"/>
</dbReference>
<organism evidence="7 8">
    <name type="scientific">Cryoendolithus antarcticus</name>
    <dbReference type="NCBI Taxonomy" id="1507870"/>
    <lineage>
        <taxon>Eukaryota</taxon>
        <taxon>Fungi</taxon>
        <taxon>Dikarya</taxon>
        <taxon>Ascomycota</taxon>
        <taxon>Pezizomycotina</taxon>
        <taxon>Dothideomycetes</taxon>
        <taxon>Dothideomycetidae</taxon>
        <taxon>Cladosporiales</taxon>
        <taxon>Cladosporiaceae</taxon>
        <taxon>Cryoendolithus</taxon>
    </lineage>
</organism>
<dbReference type="InterPro" id="IPR011009">
    <property type="entry name" value="Kinase-like_dom_sf"/>
</dbReference>
<dbReference type="InterPro" id="IPR004147">
    <property type="entry name" value="ABC1_dom"/>
</dbReference>
<name>A0A1V8SWY8_9PEZI</name>
<keyword evidence="4" id="KW-0067">ATP-binding</keyword>
<feature type="domain" description="ABC1 atypical kinase-like" evidence="6">
    <location>
        <begin position="436"/>
        <end position="677"/>
    </location>
</feature>
<dbReference type="OrthoDB" id="201153at2759"/>
<accession>A0A1V8SWY8</accession>
<evidence type="ECO:0000256" key="5">
    <source>
        <dbReference type="SAM" id="MobiDB-lite"/>
    </source>
</evidence>
<evidence type="ECO:0000313" key="8">
    <source>
        <dbReference type="Proteomes" id="UP000192596"/>
    </source>
</evidence>
<dbReference type="PANTHER" id="PTHR43851">
    <property type="match status" value="1"/>
</dbReference>
<dbReference type="FunCoup" id="A0A1V8SWY8">
    <property type="interactions" value="723"/>
</dbReference>
<dbReference type="EMBL" id="NAJO01000024">
    <property type="protein sequence ID" value="OQO03599.1"/>
    <property type="molecule type" value="Genomic_DNA"/>
</dbReference>
<sequence>MAGKRILDAAKLFNTARAIGRQHLGLRREQWEVLKETSSAVKAVKWQTDRVTVTVGAAWELGKVFAGDEKAKWTDGAEVQAQRAGQEVRRTAEEVRKAGEQVVDNVRDGVEGVAAEVRRDSAVAEDIAAETVSGDDGSLAALRKREEVKQAEMPRSDATITEQPVAEAASGVDTFSERGRGVAQTIDTVPQTELPEHVASEQGSDKHVQDKELNQDVYYSATSKSEQAEEVPEEINLDIFSSPKVSQILGQRTGGKKNPYGNRQRMSPKPLPEMVKAAEQRRREQEAAAERAQAKASESAEPQVAKHDAETADLASSIAKDTTQQAALDAPLATEAQPAATAPYEMRESRVPSSRFGRLWQYSGLATSMAFGAVGESLRRVTGSGAEGSLMLSEANMNRLVAKLSRMRGAALKLGQMISFQDSKVLPPTINAVLQRVQDSADYMPSSQRDEVLTRNLGDNWRELFSDFSEKPVAAASIGQVHKATLASNGKPVAVKIQYPGVRDSIDSDLNNISLLLTASRLLPKGLFFDKTVANARIELGWECDYIREAEACTRFKSLVSDEPNTFAVPTIYPKASGIDVLTADFMTGTAVTKIPDLTQSERDWIGSQVLRLCLREVMEWQFMQTDPNWTNFLYDRSSQHLELLDFGASRDFASAFIEPYVSLLIAASRNDRATCLSRSIELGYLTGEESKAMLDAHVDSILVLAEPFHEGGGEVYDFKDQTITDRVRANIGLMLRERLRPPPEETYSLHRKLSGAFLLCARLGSRVEAQGMFANAVKLWEEKQKSEGTFRRRLPEGADLSWLRR</sequence>
<evidence type="ECO:0000259" key="6">
    <source>
        <dbReference type="Pfam" id="PF03109"/>
    </source>
</evidence>
<evidence type="ECO:0000256" key="4">
    <source>
        <dbReference type="ARBA" id="ARBA00022840"/>
    </source>
</evidence>
<dbReference type="GO" id="GO:0016740">
    <property type="term" value="F:transferase activity"/>
    <property type="evidence" value="ECO:0007669"/>
    <property type="project" value="UniProtKB-KW"/>
</dbReference>
<dbReference type="Proteomes" id="UP000192596">
    <property type="component" value="Unassembled WGS sequence"/>
</dbReference>
<gene>
    <name evidence="7" type="ORF">B0A48_10264</name>
</gene>
<dbReference type="InterPro" id="IPR034646">
    <property type="entry name" value="ADCK3_dom"/>
</dbReference>
<protein>
    <recommendedName>
        <fullName evidence="6">ABC1 atypical kinase-like domain-containing protein</fullName>
    </recommendedName>
</protein>
<feature type="compositionally biased region" description="Basic and acidic residues" evidence="5">
    <location>
        <begin position="276"/>
        <end position="293"/>
    </location>
</feature>
<dbReference type="Pfam" id="PF03109">
    <property type="entry name" value="ABC1"/>
    <property type="match status" value="1"/>
</dbReference>
<dbReference type="STRING" id="1507870.A0A1V8SWY8"/>
<keyword evidence="3" id="KW-0547">Nucleotide-binding</keyword>
<evidence type="ECO:0000256" key="1">
    <source>
        <dbReference type="ARBA" id="ARBA00009670"/>
    </source>
</evidence>
<dbReference type="SUPFAM" id="SSF56112">
    <property type="entry name" value="Protein kinase-like (PK-like)"/>
    <property type="match status" value="1"/>
</dbReference>
<dbReference type="PANTHER" id="PTHR43851:SF3">
    <property type="entry name" value="COENZYME Q8"/>
    <property type="match status" value="1"/>
</dbReference>
<keyword evidence="8" id="KW-1185">Reference proteome</keyword>
<proteinExistence type="inferred from homology"/>
<dbReference type="InterPro" id="IPR051409">
    <property type="entry name" value="Atypical_kinase_ADCK"/>
</dbReference>
<dbReference type="InParanoid" id="A0A1V8SWY8"/>